<dbReference type="EMBL" id="JAEHFV010000005">
    <property type="protein sequence ID" value="MBK0370613.1"/>
    <property type="molecule type" value="Genomic_DNA"/>
</dbReference>
<name>A0A934PPA4_9FLAO</name>
<dbReference type="Proteomes" id="UP000609172">
    <property type="component" value="Unassembled WGS sequence"/>
</dbReference>
<accession>A0A934PPA4</accession>
<evidence type="ECO:0000313" key="1">
    <source>
        <dbReference type="EMBL" id="MBK0370613.1"/>
    </source>
</evidence>
<proteinExistence type="predicted"/>
<comment type="caution">
    <text evidence="1">The sequence shown here is derived from an EMBL/GenBank/DDBJ whole genome shotgun (WGS) entry which is preliminary data.</text>
</comment>
<organism evidence="1 2">
    <name type="scientific">Flavobacterium agrisoli</name>
    <dbReference type="NCBI Taxonomy" id="2793066"/>
    <lineage>
        <taxon>Bacteria</taxon>
        <taxon>Pseudomonadati</taxon>
        <taxon>Bacteroidota</taxon>
        <taxon>Flavobacteriia</taxon>
        <taxon>Flavobacteriales</taxon>
        <taxon>Flavobacteriaceae</taxon>
        <taxon>Flavobacterium</taxon>
    </lineage>
</organism>
<sequence>MERKYKITIPEPCSENWDKMIPNENGRFCMNCSKTVIDFTSKVPEEIQQFFIKNKSKNICGRFKKSQLDTIIIKIPNQVLYSQNQYHKIFSLALFISMGTTLFSCQDKNGNKQKIDKIEVIDDASSISKTYIGKTMLNPNDTVRIPPPPLPKVNQIKFVKPHIQSNFKKPTTTNCEQIAKQNTVTDDIIYNGGIGFETTPEFDGGIEQFYTYFTNEFITPENIDTKKTKIIISFIVEKDGSLTYVKPSVNISRNLEQEVIRVLQLSPKWHPGQQNGKKTKTRYTLVLTIQKHSLSTASHKQNPSTITNIQIEKF</sequence>
<dbReference type="RefSeq" id="WP_200106746.1">
    <property type="nucleotide sequence ID" value="NZ_JAEHFV010000005.1"/>
</dbReference>
<keyword evidence="2" id="KW-1185">Reference proteome</keyword>
<protein>
    <recommendedName>
        <fullName evidence="3">TonB-like protein</fullName>
    </recommendedName>
</protein>
<evidence type="ECO:0008006" key="3">
    <source>
        <dbReference type="Google" id="ProtNLM"/>
    </source>
</evidence>
<dbReference type="Gene3D" id="3.30.1150.10">
    <property type="match status" value="1"/>
</dbReference>
<reference evidence="1" key="1">
    <citation type="submission" date="2020-12" db="EMBL/GenBank/DDBJ databases">
        <title>Bacterial novel species Flavobacterium sp. SE-1-e isolated from soil.</title>
        <authorList>
            <person name="Jung H.-Y."/>
        </authorList>
    </citation>
    <scope>NUCLEOTIDE SEQUENCE</scope>
    <source>
        <strain evidence="1">SE-1-e</strain>
    </source>
</reference>
<evidence type="ECO:0000313" key="2">
    <source>
        <dbReference type="Proteomes" id="UP000609172"/>
    </source>
</evidence>
<dbReference type="AlphaFoldDB" id="A0A934PPA4"/>
<gene>
    <name evidence="1" type="ORF">I5M07_12310</name>
</gene>